<gene>
    <name evidence="1" type="ORF">L6164_035063</name>
</gene>
<dbReference type="Proteomes" id="UP000828941">
    <property type="component" value="Chromosome 13"/>
</dbReference>
<sequence length="214" mass="23768">MSYQVGIDYPSVFLLECPREEAPGSGSCRVEGPYSDNGTKQLGYRYTPPSHTYTHQPNVHLISPASLARRPLHHLQSNESIQIDKLGNCELKWTPPPPVSRAQDKRVTSKNSIDLVLDKPNVVWTISGENLMTEARPGVTCLGFVDGGLNPRAAIVIGAPQLQEYFMRFDLARSRLGFSSCLLMHGTNCANLNFTSRVIEVQKSNFAESMFNNE</sequence>
<keyword evidence="2" id="KW-1185">Reference proteome</keyword>
<comment type="caution">
    <text evidence="1">The sequence shown here is derived from an EMBL/GenBank/DDBJ whole genome shotgun (WGS) entry which is preliminary data.</text>
</comment>
<name>A0ACB9KXF4_BAUVA</name>
<organism evidence="1 2">
    <name type="scientific">Bauhinia variegata</name>
    <name type="common">Purple orchid tree</name>
    <name type="synonym">Phanera variegata</name>
    <dbReference type="NCBI Taxonomy" id="167791"/>
    <lineage>
        <taxon>Eukaryota</taxon>
        <taxon>Viridiplantae</taxon>
        <taxon>Streptophyta</taxon>
        <taxon>Embryophyta</taxon>
        <taxon>Tracheophyta</taxon>
        <taxon>Spermatophyta</taxon>
        <taxon>Magnoliopsida</taxon>
        <taxon>eudicotyledons</taxon>
        <taxon>Gunneridae</taxon>
        <taxon>Pentapetalae</taxon>
        <taxon>rosids</taxon>
        <taxon>fabids</taxon>
        <taxon>Fabales</taxon>
        <taxon>Fabaceae</taxon>
        <taxon>Cercidoideae</taxon>
        <taxon>Cercideae</taxon>
        <taxon>Bauhiniinae</taxon>
        <taxon>Bauhinia</taxon>
    </lineage>
</organism>
<reference evidence="1 2" key="1">
    <citation type="journal article" date="2022" name="DNA Res.">
        <title>Chromosomal-level genome assembly of the orchid tree Bauhinia variegata (Leguminosae; Cercidoideae) supports the allotetraploid origin hypothesis of Bauhinia.</title>
        <authorList>
            <person name="Zhong Y."/>
            <person name="Chen Y."/>
            <person name="Zheng D."/>
            <person name="Pang J."/>
            <person name="Liu Y."/>
            <person name="Luo S."/>
            <person name="Meng S."/>
            <person name="Qian L."/>
            <person name="Wei D."/>
            <person name="Dai S."/>
            <person name="Zhou R."/>
        </authorList>
    </citation>
    <scope>NUCLEOTIDE SEQUENCE [LARGE SCALE GENOMIC DNA]</scope>
    <source>
        <strain evidence="1">BV-YZ2020</strain>
    </source>
</reference>
<evidence type="ECO:0000313" key="1">
    <source>
        <dbReference type="EMBL" id="KAI4301822.1"/>
    </source>
</evidence>
<evidence type="ECO:0000313" key="2">
    <source>
        <dbReference type="Proteomes" id="UP000828941"/>
    </source>
</evidence>
<dbReference type="EMBL" id="CM039438">
    <property type="protein sequence ID" value="KAI4301822.1"/>
    <property type="molecule type" value="Genomic_DNA"/>
</dbReference>
<proteinExistence type="predicted"/>
<protein>
    <submittedName>
        <fullName evidence="1">Uncharacterized protein</fullName>
    </submittedName>
</protein>
<accession>A0ACB9KXF4</accession>